<gene>
    <name evidence="2" type="ORF">HZH68_008522</name>
</gene>
<organism evidence="2 3">
    <name type="scientific">Vespula germanica</name>
    <name type="common">German yellow jacket</name>
    <name type="synonym">Paravespula germanica</name>
    <dbReference type="NCBI Taxonomy" id="30212"/>
    <lineage>
        <taxon>Eukaryota</taxon>
        <taxon>Metazoa</taxon>
        <taxon>Ecdysozoa</taxon>
        <taxon>Arthropoda</taxon>
        <taxon>Hexapoda</taxon>
        <taxon>Insecta</taxon>
        <taxon>Pterygota</taxon>
        <taxon>Neoptera</taxon>
        <taxon>Endopterygota</taxon>
        <taxon>Hymenoptera</taxon>
        <taxon>Apocrita</taxon>
        <taxon>Aculeata</taxon>
        <taxon>Vespoidea</taxon>
        <taxon>Vespidae</taxon>
        <taxon>Vespinae</taxon>
        <taxon>Vespula</taxon>
    </lineage>
</organism>
<name>A0A834K010_VESGE</name>
<feature type="compositionally biased region" description="Gly residues" evidence="1">
    <location>
        <begin position="1"/>
        <end position="14"/>
    </location>
</feature>
<evidence type="ECO:0000313" key="2">
    <source>
        <dbReference type="EMBL" id="KAF7397300.1"/>
    </source>
</evidence>
<dbReference type="AlphaFoldDB" id="A0A834K010"/>
<dbReference type="Proteomes" id="UP000617340">
    <property type="component" value="Unassembled WGS sequence"/>
</dbReference>
<dbReference type="EMBL" id="JACSDZ010000008">
    <property type="protein sequence ID" value="KAF7397300.1"/>
    <property type="molecule type" value="Genomic_DNA"/>
</dbReference>
<feature type="region of interest" description="Disordered" evidence="1">
    <location>
        <begin position="1"/>
        <end position="55"/>
    </location>
</feature>
<keyword evidence="3" id="KW-1185">Reference proteome</keyword>
<protein>
    <submittedName>
        <fullName evidence="2">Uncharacterized protein</fullName>
    </submittedName>
</protein>
<evidence type="ECO:0000256" key="1">
    <source>
        <dbReference type="SAM" id="MobiDB-lite"/>
    </source>
</evidence>
<evidence type="ECO:0000313" key="3">
    <source>
        <dbReference type="Proteomes" id="UP000617340"/>
    </source>
</evidence>
<reference evidence="2" key="1">
    <citation type="journal article" date="2020" name="G3 (Bethesda)">
        <title>High-Quality Assemblies for Three Invasive Social Wasps from the &lt;i&gt;Vespula&lt;/i&gt; Genus.</title>
        <authorList>
            <person name="Harrop T.W.R."/>
            <person name="Guhlin J."/>
            <person name="McLaughlin G.M."/>
            <person name="Permina E."/>
            <person name="Stockwell P."/>
            <person name="Gilligan J."/>
            <person name="Le Lec M.F."/>
            <person name="Gruber M.A.M."/>
            <person name="Quinn O."/>
            <person name="Lovegrove M."/>
            <person name="Duncan E.J."/>
            <person name="Remnant E.J."/>
            <person name="Van Eeckhoven J."/>
            <person name="Graham B."/>
            <person name="Knapp R.A."/>
            <person name="Langford K.W."/>
            <person name="Kronenberg Z."/>
            <person name="Press M.O."/>
            <person name="Eacker S.M."/>
            <person name="Wilson-Rankin E.E."/>
            <person name="Purcell J."/>
            <person name="Lester P.J."/>
            <person name="Dearden P.K."/>
        </authorList>
    </citation>
    <scope>NUCLEOTIDE SEQUENCE</scope>
    <source>
        <strain evidence="2">Linc-1</strain>
    </source>
</reference>
<feature type="compositionally biased region" description="Basic and acidic residues" evidence="1">
    <location>
        <begin position="15"/>
        <end position="30"/>
    </location>
</feature>
<comment type="caution">
    <text evidence="2">The sequence shown here is derived from an EMBL/GenBank/DDBJ whole genome shotgun (WGS) entry which is preliminary data.</text>
</comment>
<proteinExistence type="predicted"/>
<accession>A0A834K010</accession>
<sequence length="77" mass="7875">MGGRSCGCGMAGGGEDGKEGGKEGGREGGPERGSTSNEYLQAGSMHTWGGHAPPGTLALVHSQDYRTVTWQAIERGP</sequence>